<sequence length="100" mass="12281">MSYLLTFLVGFLFGKIYPLPLWFGLLCFLAFVGCVVSLFVRFARAIYEEFFSEEAREEAKMDKQQRKKEWEDDREYREERKKREKIERDKMITEFSRSQR</sequence>
<keyword evidence="2" id="KW-1133">Transmembrane helix</keyword>
<reference evidence="3 4" key="1">
    <citation type="journal article" date="2020" name="Front. Microbiol.">
        <title>Single-cell genomics of novel Actinobacteria with the Wood-Ljungdahl pathway discovered in a serpentinizing system.</title>
        <authorList>
            <person name="Merino N."/>
            <person name="Kawai M."/>
            <person name="Boyd E.S."/>
            <person name="Colman D.R."/>
            <person name="McGlynn S.E."/>
            <person name="Nealson K.H."/>
            <person name="Kurokawa K."/>
            <person name="Hongoh Y."/>
        </authorList>
    </citation>
    <scope>NUCLEOTIDE SEQUENCE [LARGE SCALE GENOMIC DNA]</scope>
    <source>
        <strain evidence="3 4">S42</strain>
    </source>
</reference>
<keyword evidence="2" id="KW-0812">Transmembrane</keyword>
<evidence type="ECO:0000313" key="3">
    <source>
        <dbReference type="EMBL" id="GFP33920.1"/>
    </source>
</evidence>
<keyword evidence="2" id="KW-0472">Membrane</keyword>
<name>A0A6V8PPE3_9ACTN</name>
<accession>A0A6V8PPE3</accession>
<evidence type="ECO:0000256" key="2">
    <source>
        <dbReference type="SAM" id="Phobius"/>
    </source>
</evidence>
<dbReference type="AlphaFoldDB" id="A0A6V8PPE3"/>
<organism evidence="3 4">
    <name type="scientific">Candidatus Hakubella thermalkaliphila</name>
    <dbReference type="NCBI Taxonomy" id="2754717"/>
    <lineage>
        <taxon>Bacteria</taxon>
        <taxon>Bacillati</taxon>
        <taxon>Actinomycetota</taxon>
        <taxon>Actinomycetota incertae sedis</taxon>
        <taxon>Candidatus Hakubellales</taxon>
        <taxon>Candidatus Hakubellaceae</taxon>
        <taxon>Candidatus Hakubella</taxon>
    </lineage>
</organism>
<dbReference type="Proteomes" id="UP000568877">
    <property type="component" value="Unassembled WGS sequence"/>
</dbReference>
<evidence type="ECO:0000256" key="1">
    <source>
        <dbReference type="SAM" id="MobiDB-lite"/>
    </source>
</evidence>
<protein>
    <submittedName>
        <fullName evidence="3">Uncharacterized protein</fullName>
    </submittedName>
</protein>
<proteinExistence type="predicted"/>
<comment type="caution">
    <text evidence="3">The sequence shown here is derived from an EMBL/GenBank/DDBJ whole genome shotgun (WGS) entry which is preliminary data.</text>
</comment>
<feature type="region of interest" description="Disordered" evidence="1">
    <location>
        <begin position="56"/>
        <end position="81"/>
    </location>
</feature>
<gene>
    <name evidence="3" type="ORF">HKBW3S42_02259</name>
</gene>
<feature type="transmembrane region" description="Helical" evidence="2">
    <location>
        <begin position="20"/>
        <end position="40"/>
    </location>
</feature>
<dbReference type="EMBL" id="BLSA01000810">
    <property type="protein sequence ID" value="GFP33920.1"/>
    <property type="molecule type" value="Genomic_DNA"/>
</dbReference>
<evidence type="ECO:0000313" key="4">
    <source>
        <dbReference type="Proteomes" id="UP000568877"/>
    </source>
</evidence>